<proteinExistence type="predicted"/>
<evidence type="ECO:0000313" key="2">
    <source>
        <dbReference type="Proteomes" id="UP000053647"/>
    </source>
</evidence>
<keyword evidence="2" id="KW-1185">Reference proteome</keyword>
<sequence length="115" mass="12967">VKSFGKILQRRGGRARGTYALDDGGGLGLQLLDNLRWAYVTSTLRFSFSHLLHGSPSFKLSWYALSWRYSTPSSVHLPHPSLFRVFNVSGRITRHLIHTLKKDDTSPAVFVLRGI</sequence>
<reference evidence="1 2" key="1">
    <citation type="submission" date="2014-06" db="EMBL/GenBank/DDBJ databases">
        <authorList>
            <consortium name="DOE Joint Genome Institute"/>
            <person name="Kuo A."/>
            <person name="Kohler A."/>
            <person name="Nagy L.G."/>
            <person name="Floudas D."/>
            <person name="Copeland A."/>
            <person name="Barry K.W."/>
            <person name="Cichocki N."/>
            <person name="Veneault-Fourrey C."/>
            <person name="LaButti K."/>
            <person name="Lindquist E.A."/>
            <person name="Lipzen A."/>
            <person name="Lundell T."/>
            <person name="Morin E."/>
            <person name="Murat C."/>
            <person name="Sun H."/>
            <person name="Tunlid A."/>
            <person name="Henrissat B."/>
            <person name="Grigoriev I.V."/>
            <person name="Hibbett D.S."/>
            <person name="Martin F."/>
            <person name="Nordberg H.P."/>
            <person name="Cantor M.N."/>
            <person name="Hua S.X."/>
        </authorList>
    </citation>
    <scope>NUCLEOTIDE SEQUENCE [LARGE SCALE GENOMIC DNA]</scope>
    <source>
        <strain evidence="1 2">ATCC 200175</strain>
    </source>
</reference>
<protein>
    <submittedName>
        <fullName evidence="1">Uncharacterized protein</fullName>
    </submittedName>
</protein>
<reference evidence="2" key="2">
    <citation type="submission" date="2015-01" db="EMBL/GenBank/DDBJ databases">
        <title>Evolutionary Origins and Diversification of the Mycorrhizal Mutualists.</title>
        <authorList>
            <consortium name="DOE Joint Genome Institute"/>
            <consortium name="Mycorrhizal Genomics Consortium"/>
            <person name="Kohler A."/>
            <person name="Kuo A."/>
            <person name="Nagy L.G."/>
            <person name="Floudas D."/>
            <person name="Copeland A."/>
            <person name="Barry K.W."/>
            <person name="Cichocki N."/>
            <person name="Veneault-Fourrey C."/>
            <person name="LaButti K."/>
            <person name="Lindquist E.A."/>
            <person name="Lipzen A."/>
            <person name="Lundell T."/>
            <person name="Morin E."/>
            <person name="Murat C."/>
            <person name="Riley R."/>
            <person name="Ohm R."/>
            <person name="Sun H."/>
            <person name="Tunlid A."/>
            <person name="Henrissat B."/>
            <person name="Grigoriev I.V."/>
            <person name="Hibbett D.S."/>
            <person name="Martin F."/>
        </authorList>
    </citation>
    <scope>NUCLEOTIDE SEQUENCE [LARGE SCALE GENOMIC DNA]</scope>
    <source>
        <strain evidence="2">ATCC 200175</strain>
    </source>
</reference>
<accession>A0A0C9SZS6</accession>
<organism evidence="1 2">
    <name type="scientific">Paxillus involutus ATCC 200175</name>
    <dbReference type="NCBI Taxonomy" id="664439"/>
    <lineage>
        <taxon>Eukaryota</taxon>
        <taxon>Fungi</taxon>
        <taxon>Dikarya</taxon>
        <taxon>Basidiomycota</taxon>
        <taxon>Agaricomycotina</taxon>
        <taxon>Agaricomycetes</taxon>
        <taxon>Agaricomycetidae</taxon>
        <taxon>Boletales</taxon>
        <taxon>Paxilineae</taxon>
        <taxon>Paxillaceae</taxon>
        <taxon>Paxillus</taxon>
    </lineage>
</organism>
<dbReference type="HOGENOM" id="CLU_2114730_0_0_1"/>
<gene>
    <name evidence="1" type="ORF">PAXINDRAFT_172732</name>
</gene>
<name>A0A0C9SZS6_PAXIN</name>
<dbReference type="Proteomes" id="UP000053647">
    <property type="component" value="Unassembled WGS sequence"/>
</dbReference>
<feature type="non-terminal residue" evidence="1">
    <location>
        <position position="1"/>
    </location>
</feature>
<dbReference type="AlphaFoldDB" id="A0A0C9SZS6"/>
<evidence type="ECO:0000313" key="1">
    <source>
        <dbReference type="EMBL" id="KIJ08855.1"/>
    </source>
</evidence>
<dbReference type="EMBL" id="KN819544">
    <property type="protein sequence ID" value="KIJ08855.1"/>
    <property type="molecule type" value="Genomic_DNA"/>
</dbReference>